<proteinExistence type="predicted"/>
<evidence type="ECO:0000313" key="2">
    <source>
        <dbReference type="Proteomes" id="UP001278500"/>
    </source>
</evidence>
<evidence type="ECO:0000313" key="1">
    <source>
        <dbReference type="EMBL" id="KAK3350420.1"/>
    </source>
</evidence>
<organism evidence="1 2">
    <name type="scientific">Neurospora tetraspora</name>
    <dbReference type="NCBI Taxonomy" id="94610"/>
    <lineage>
        <taxon>Eukaryota</taxon>
        <taxon>Fungi</taxon>
        <taxon>Dikarya</taxon>
        <taxon>Ascomycota</taxon>
        <taxon>Pezizomycotina</taxon>
        <taxon>Sordariomycetes</taxon>
        <taxon>Sordariomycetidae</taxon>
        <taxon>Sordariales</taxon>
        <taxon>Sordariaceae</taxon>
        <taxon>Neurospora</taxon>
    </lineage>
</organism>
<dbReference type="GeneID" id="87868668"/>
<comment type="caution">
    <text evidence="1">The sequence shown here is derived from an EMBL/GenBank/DDBJ whole genome shotgun (WGS) entry which is preliminary data.</text>
</comment>
<dbReference type="RefSeq" id="XP_062683715.1">
    <property type="nucleotide sequence ID" value="XM_062831514.1"/>
</dbReference>
<dbReference type="EMBL" id="JAUEPP010000002">
    <property type="protein sequence ID" value="KAK3350420.1"/>
    <property type="molecule type" value="Genomic_DNA"/>
</dbReference>
<dbReference type="AlphaFoldDB" id="A0AAE0JIN6"/>
<reference evidence="1" key="1">
    <citation type="journal article" date="2023" name="Mol. Phylogenet. Evol.">
        <title>Genome-scale phylogeny and comparative genomics of the fungal order Sordariales.</title>
        <authorList>
            <person name="Hensen N."/>
            <person name="Bonometti L."/>
            <person name="Westerberg I."/>
            <person name="Brannstrom I.O."/>
            <person name="Guillou S."/>
            <person name="Cros-Aarteil S."/>
            <person name="Calhoun S."/>
            <person name="Haridas S."/>
            <person name="Kuo A."/>
            <person name="Mondo S."/>
            <person name="Pangilinan J."/>
            <person name="Riley R."/>
            <person name="LaButti K."/>
            <person name="Andreopoulos B."/>
            <person name="Lipzen A."/>
            <person name="Chen C."/>
            <person name="Yan M."/>
            <person name="Daum C."/>
            <person name="Ng V."/>
            <person name="Clum A."/>
            <person name="Steindorff A."/>
            <person name="Ohm R.A."/>
            <person name="Martin F."/>
            <person name="Silar P."/>
            <person name="Natvig D.O."/>
            <person name="Lalanne C."/>
            <person name="Gautier V."/>
            <person name="Ament-Velasquez S.L."/>
            <person name="Kruys A."/>
            <person name="Hutchinson M.I."/>
            <person name="Powell A.J."/>
            <person name="Barry K."/>
            <person name="Miller A.N."/>
            <person name="Grigoriev I.V."/>
            <person name="Debuchy R."/>
            <person name="Gladieux P."/>
            <person name="Hiltunen Thoren M."/>
            <person name="Johannesson H."/>
        </authorList>
    </citation>
    <scope>NUCLEOTIDE SEQUENCE</scope>
    <source>
        <strain evidence="1">CBS 560.94</strain>
    </source>
</reference>
<name>A0AAE0JIN6_9PEZI</name>
<accession>A0AAE0JIN6</accession>
<gene>
    <name evidence="1" type="ORF">B0H65DRAFT_87188</name>
</gene>
<reference evidence="1" key="2">
    <citation type="submission" date="2023-06" db="EMBL/GenBank/DDBJ databases">
        <authorList>
            <consortium name="Lawrence Berkeley National Laboratory"/>
            <person name="Haridas S."/>
            <person name="Hensen N."/>
            <person name="Bonometti L."/>
            <person name="Westerberg I."/>
            <person name="Brannstrom I.O."/>
            <person name="Guillou S."/>
            <person name="Cros-Aarteil S."/>
            <person name="Calhoun S."/>
            <person name="Kuo A."/>
            <person name="Mondo S."/>
            <person name="Pangilinan J."/>
            <person name="Riley R."/>
            <person name="Labutti K."/>
            <person name="Andreopoulos B."/>
            <person name="Lipzen A."/>
            <person name="Chen C."/>
            <person name="Yanf M."/>
            <person name="Daum C."/>
            <person name="Ng V."/>
            <person name="Clum A."/>
            <person name="Steindorff A."/>
            <person name="Ohm R."/>
            <person name="Martin F."/>
            <person name="Silar P."/>
            <person name="Natvig D."/>
            <person name="Lalanne C."/>
            <person name="Gautier V."/>
            <person name="Ament-Velasquez S.L."/>
            <person name="Kruys A."/>
            <person name="Hutchinson M.I."/>
            <person name="Powell A.J."/>
            <person name="Barry K."/>
            <person name="Miller A.N."/>
            <person name="Grigoriev I.V."/>
            <person name="Debuchy R."/>
            <person name="Gladieux P."/>
            <person name="Thoren M.H."/>
            <person name="Johannesson H."/>
        </authorList>
    </citation>
    <scope>NUCLEOTIDE SEQUENCE</scope>
    <source>
        <strain evidence="1">CBS 560.94</strain>
    </source>
</reference>
<sequence length="94" mass="10940">MRVGCTVQADCPCPCTHTIDKPLETLLRLHSTLTLFSFFIRLQITDTPNTSSARSKTRSFKMFMIVAIIRNWRVDWRRVRDEAIRMLRILTGAL</sequence>
<keyword evidence="2" id="KW-1185">Reference proteome</keyword>
<protein>
    <submittedName>
        <fullName evidence="1">Uncharacterized protein</fullName>
    </submittedName>
</protein>
<dbReference type="Proteomes" id="UP001278500">
    <property type="component" value="Unassembled WGS sequence"/>
</dbReference>